<comment type="caution">
    <text evidence="4">The sequence shown here is derived from an EMBL/GenBank/DDBJ whole genome shotgun (WGS) entry which is preliminary data.</text>
</comment>
<dbReference type="SMART" id="SM00422">
    <property type="entry name" value="HTH_MERR"/>
    <property type="match status" value="1"/>
</dbReference>
<dbReference type="GO" id="GO:0003677">
    <property type="term" value="F:DNA binding"/>
    <property type="evidence" value="ECO:0007669"/>
    <property type="project" value="UniProtKB-KW"/>
</dbReference>
<sequence length="141" mass="16133">MLSVKEVANLLDITEHTVRYYTDKGLVPSLKRDKNNNRLFDEESINWLKGAKFLKQAGMSVASIKNYIELCLQGDATIPQRYQIIMEQQAIALARLEEATAIAKQMEAKAKHYQGIMNRDIPDDMNPGKWEGNKHKVEVQQ</sequence>
<keyword evidence="1" id="KW-0238">DNA-binding</keyword>
<dbReference type="Gene3D" id="1.10.1660.10">
    <property type="match status" value="1"/>
</dbReference>
<evidence type="ECO:0000313" key="5">
    <source>
        <dbReference type="Proteomes" id="UP000319837"/>
    </source>
</evidence>
<evidence type="ECO:0000256" key="1">
    <source>
        <dbReference type="ARBA" id="ARBA00023125"/>
    </source>
</evidence>
<dbReference type="PANTHER" id="PTHR30204:SF82">
    <property type="entry name" value="TRANSCRIPTIONAL REGULATOR, MERR FAMILY"/>
    <property type="match status" value="1"/>
</dbReference>
<dbReference type="PANTHER" id="PTHR30204">
    <property type="entry name" value="REDOX-CYCLING DRUG-SENSING TRANSCRIPTIONAL ACTIVATOR SOXR"/>
    <property type="match status" value="1"/>
</dbReference>
<accession>A0A553SU64</accession>
<dbReference type="GO" id="GO:0003700">
    <property type="term" value="F:DNA-binding transcription factor activity"/>
    <property type="evidence" value="ECO:0007669"/>
    <property type="project" value="InterPro"/>
</dbReference>
<organism evidence="4 5">
    <name type="scientific">Niallia circulans</name>
    <name type="common">Bacillus circulans</name>
    <dbReference type="NCBI Taxonomy" id="1397"/>
    <lineage>
        <taxon>Bacteria</taxon>
        <taxon>Bacillati</taxon>
        <taxon>Bacillota</taxon>
        <taxon>Bacilli</taxon>
        <taxon>Bacillales</taxon>
        <taxon>Bacillaceae</taxon>
        <taxon>Niallia</taxon>
    </lineage>
</organism>
<dbReference type="SUPFAM" id="SSF46955">
    <property type="entry name" value="Putative DNA-binding domain"/>
    <property type="match status" value="1"/>
</dbReference>
<dbReference type="InterPro" id="IPR000551">
    <property type="entry name" value="MerR-type_HTH_dom"/>
</dbReference>
<dbReference type="AlphaFoldDB" id="A0A553SU64"/>
<protein>
    <submittedName>
        <fullName evidence="4">MerR family transcriptional regulator</fullName>
    </submittedName>
</protein>
<dbReference type="RefSeq" id="WP_185763922.1">
    <property type="nucleotide sequence ID" value="NZ_RIBP01000001.1"/>
</dbReference>
<gene>
    <name evidence="4" type="ORF">CEQ21_06425</name>
</gene>
<dbReference type="CDD" id="cd01109">
    <property type="entry name" value="HTH_YyaN"/>
    <property type="match status" value="1"/>
</dbReference>
<dbReference type="Proteomes" id="UP000319837">
    <property type="component" value="Unassembled WGS sequence"/>
</dbReference>
<feature type="domain" description="HTH merR-type" evidence="3">
    <location>
        <begin position="1"/>
        <end position="70"/>
    </location>
</feature>
<dbReference type="Pfam" id="PF13411">
    <property type="entry name" value="MerR_1"/>
    <property type="match status" value="1"/>
</dbReference>
<feature type="region of interest" description="Disordered" evidence="2">
    <location>
        <begin position="118"/>
        <end position="141"/>
    </location>
</feature>
<evidence type="ECO:0000313" key="4">
    <source>
        <dbReference type="EMBL" id="TRZ40533.1"/>
    </source>
</evidence>
<reference evidence="5" key="1">
    <citation type="submission" date="2018-10" db="EMBL/GenBank/DDBJ databases">
        <title>FDA dAtabase for Regulatory Grade micrObial Sequences (FDA-ARGOS): Supporting development and validation of Infectious Disease Dx tests.</title>
        <authorList>
            <person name="Minogue T."/>
            <person name="Wolcott M."/>
            <person name="Wasieloski L."/>
            <person name="Aguilar W."/>
            <person name="Moore D."/>
            <person name="Tallon L."/>
            <person name="Sadzewicz L."/>
            <person name="Sengamalay N."/>
            <person name="Ott S."/>
            <person name="Godinez A."/>
            <person name="Nagaraj S."/>
            <person name="Vavikolanu K."/>
            <person name="Vyas G."/>
            <person name="Nadendla S."/>
            <person name="George J."/>
            <person name="Sichtig H."/>
        </authorList>
    </citation>
    <scope>NUCLEOTIDE SEQUENCE [LARGE SCALE GENOMIC DNA]</scope>
    <source>
        <strain evidence="5">FDAARGOS_343</strain>
    </source>
</reference>
<evidence type="ECO:0000256" key="2">
    <source>
        <dbReference type="SAM" id="MobiDB-lite"/>
    </source>
</evidence>
<dbReference type="InterPro" id="IPR009061">
    <property type="entry name" value="DNA-bd_dom_put_sf"/>
</dbReference>
<proteinExistence type="predicted"/>
<evidence type="ECO:0000259" key="3">
    <source>
        <dbReference type="PROSITE" id="PS50937"/>
    </source>
</evidence>
<name>A0A553SU64_NIACI</name>
<feature type="compositionally biased region" description="Basic and acidic residues" evidence="2">
    <location>
        <begin position="131"/>
        <end position="141"/>
    </location>
</feature>
<dbReference type="InterPro" id="IPR047057">
    <property type="entry name" value="MerR_fam"/>
</dbReference>
<dbReference type="PROSITE" id="PS50937">
    <property type="entry name" value="HTH_MERR_2"/>
    <property type="match status" value="1"/>
</dbReference>
<dbReference type="EMBL" id="RIBP01000001">
    <property type="protein sequence ID" value="TRZ40533.1"/>
    <property type="molecule type" value="Genomic_DNA"/>
</dbReference>